<sequence length="726" mass="82501">MEGAEITASRNENEYLGGVGNVEAVTKDNREIHRRDKCMSRSTADLYSSLCEGAEEMERLHSENPSGSDGSVDIESTRGKSKIRAESEDIFPFSPKPVQVELPLFNGKDLEEWLAYANDFFEFYGNEDHHRSARFDDDSEKSNHQKGNCPSWFKSRQWKIIKHALKIWLCAQPTSRMSSLYNVLSGLRPDIKIEVLGHRSNSMSEVLALARFHEAKFNETRKVMSRMPSMKLPPLLHTTTTCPAMSKAQTSRPLPSKHYTVSSTPMQPRRISVTEAQSRREKGLCYYCDAKFVSDHKCKDHQLFLLDDELEDKQPVQTTVVMTNESNELESSDDTTRDQSLVSFNALAGCLTPNTLRFMGEVHGRQVRILIDGGSTHNFVQSQVAKYLGLPVMTASNFRGTEMVLAIAWIATLGLVIMDFGTLSFQFRQGDKEHRWQGDTSDVQLATQNTFNTEDMEKQLSEFEKVFVAPHGLSPMREIDHAIHLQPMSKRVNVRPYKCPYFQKEEVECQVQDMLENQLIRKIKDKFTILTADELFDELGDDPSKWEKYLAWAEYWYNTAYQTSAGMTPFQALYGREPPTIVHYLEGSSPNAQKLGPRFFGPYRVTKRIGPVSYKLELPESSRIHPIFHVSQLKPCKGQPLQKITHLPLIIEDFVPPAPTENLEDKVILSGGGIVMEGAEITTSRNENEYLGGDGNAEAVTKDNPKIHRSLRERNAPHALIDFVRY</sequence>
<feature type="region of interest" description="Disordered" evidence="1">
    <location>
        <begin position="57"/>
        <end position="79"/>
    </location>
</feature>
<evidence type="ECO:0000256" key="1">
    <source>
        <dbReference type="SAM" id="MobiDB-lite"/>
    </source>
</evidence>
<dbReference type="Gene3D" id="3.30.420.10">
    <property type="entry name" value="Ribonuclease H-like superfamily/Ribonuclease H"/>
    <property type="match status" value="1"/>
</dbReference>
<dbReference type="InterPro" id="IPR056924">
    <property type="entry name" value="SH3_Tf2-1"/>
</dbReference>
<dbReference type="Proteomes" id="UP000436088">
    <property type="component" value="Unassembled WGS sequence"/>
</dbReference>
<evidence type="ECO:0000313" key="4">
    <source>
        <dbReference type="Proteomes" id="UP000436088"/>
    </source>
</evidence>
<dbReference type="GO" id="GO:0003676">
    <property type="term" value="F:nucleic acid binding"/>
    <property type="evidence" value="ECO:0007669"/>
    <property type="project" value="InterPro"/>
</dbReference>
<dbReference type="EMBL" id="VEPZ02001137">
    <property type="protein sequence ID" value="KAE8692295.1"/>
    <property type="molecule type" value="Genomic_DNA"/>
</dbReference>
<feature type="domain" description="Tf2-1-like SH3-like" evidence="2">
    <location>
        <begin position="592"/>
        <end position="636"/>
    </location>
</feature>
<proteinExistence type="predicted"/>
<feature type="region of interest" description="Disordered" evidence="1">
    <location>
        <begin position="246"/>
        <end position="275"/>
    </location>
</feature>
<dbReference type="Pfam" id="PF24626">
    <property type="entry name" value="SH3_Tf2-1"/>
    <property type="match status" value="1"/>
</dbReference>
<evidence type="ECO:0000313" key="3">
    <source>
        <dbReference type="EMBL" id="KAE8692295.1"/>
    </source>
</evidence>
<dbReference type="PANTHER" id="PTHR46148:SF52">
    <property type="entry name" value="OS04G0603800 PROTEIN"/>
    <property type="match status" value="1"/>
</dbReference>
<dbReference type="CDD" id="cd00303">
    <property type="entry name" value="retropepsin_like"/>
    <property type="match status" value="1"/>
</dbReference>
<gene>
    <name evidence="3" type="ORF">F3Y22_tig00110847pilonHSYRG00263</name>
</gene>
<reference evidence="3" key="1">
    <citation type="submission" date="2019-09" db="EMBL/GenBank/DDBJ databases">
        <title>Draft genome information of white flower Hibiscus syriacus.</title>
        <authorList>
            <person name="Kim Y.-M."/>
        </authorList>
    </citation>
    <scope>NUCLEOTIDE SEQUENCE [LARGE SCALE GENOMIC DNA]</scope>
    <source>
        <strain evidence="3">YM2019G1</strain>
    </source>
</reference>
<dbReference type="AlphaFoldDB" id="A0A6A2ZN12"/>
<dbReference type="SUPFAM" id="SSF56672">
    <property type="entry name" value="DNA/RNA polymerases"/>
    <property type="match status" value="1"/>
</dbReference>
<dbReference type="InterPro" id="IPR036397">
    <property type="entry name" value="RNaseH_sf"/>
</dbReference>
<accession>A0A6A2ZN12</accession>
<dbReference type="PANTHER" id="PTHR46148">
    <property type="entry name" value="CHROMO DOMAIN-CONTAINING PROTEIN"/>
    <property type="match status" value="1"/>
</dbReference>
<comment type="caution">
    <text evidence="3">The sequence shown here is derived from an EMBL/GenBank/DDBJ whole genome shotgun (WGS) entry which is preliminary data.</text>
</comment>
<feature type="compositionally biased region" description="Polar residues" evidence="1">
    <location>
        <begin position="247"/>
        <end position="266"/>
    </location>
</feature>
<name>A0A6A2ZN12_HIBSY</name>
<evidence type="ECO:0000259" key="2">
    <source>
        <dbReference type="Pfam" id="PF24626"/>
    </source>
</evidence>
<organism evidence="3 4">
    <name type="scientific">Hibiscus syriacus</name>
    <name type="common">Rose of Sharon</name>
    <dbReference type="NCBI Taxonomy" id="106335"/>
    <lineage>
        <taxon>Eukaryota</taxon>
        <taxon>Viridiplantae</taxon>
        <taxon>Streptophyta</taxon>
        <taxon>Embryophyta</taxon>
        <taxon>Tracheophyta</taxon>
        <taxon>Spermatophyta</taxon>
        <taxon>Magnoliopsida</taxon>
        <taxon>eudicotyledons</taxon>
        <taxon>Gunneridae</taxon>
        <taxon>Pentapetalae</taxon>
        <taxon>rosids</taxon>
        <taxon>malvids</taxon>
        <taxon>Malvales</taxon>
        <taxon>Malvaceae</taxon>
        <taxon>Malvoideae</taxon>
        <taxon>Hibiscus</taxon>
    </lineage>
</organism>
<dbReference type="InterPro" id="IPR043502">
    <property type="entry name" value="DNA/RNA_pol_sf"/>
</dbReference>
<protein>
    <recommendedName>
        <fullName evidence="2">Tf2-1-like SH3-like domain-containing protein</fullName>
    </recommendedName>
</protein>
<keyword evidence="4" id="KW-1185">Reference proteome</keyword>